<evidence type="ECO:0000313" key="7">
    <source>
        <dbReference type="EMBL" id="MBP5857696.1"/>
    </source>
</evidence>
<keyword evidence="5" id="KW-0460">Magnesium</keyword>
<dbReference type="EC" id="6.3.3.2" evidence="5"/>
<dbReference type="AlphaFoldDB" id="A0A8J7V2Z6"/>
<keyword evidence="8" id="KW-1185">Reference proteome</keyword>
<feature type="region of interest" description="Disordered" evidence="6">
    <location>
        <begin position="1"/>
        <end position="26"/>
    </location>
</feature>
<keyword evidence="7" id="KW-0436">Ligase</keyword>
<dbReference type="Pfam" id="PF01812">
    <property type="entry name" value="5-FTHF_cyc-lig"/>
    <property type="match status" value="1"/>
</dbReference>
<keyword evidence="3 4" id="KW-0067">ATP-binding</keyword>
<accession>A0A8J7V2Z6</accession>
<dbReference type="SUPFAM" id="SSF100950">
    <property type="entry name" value="NagB/RpiA/CoA transferase-like"/>
    <property type="match status" value="1"/>
</dbReference>
<reference evidence="7" key="1">
    <citation type="submission" date="2021-04" db="EMBL/GenBank/DDBJ databases">
        <authorList>
            <person name="Zhang D.-C."/>
        </authorList>
    </citation>
    <scope>NUCLEOTIDE SEQUENCE</scope>
    <source>
        <strain evidence="7">CGMCC 1.15697</strain>
    </source>
</reference>
<evidence type="ECO:0000256" key="1">
    <source>
        <dbReference type="ARBA" id="ARBA00010638"/>
    </source>
</evidence>
<dbReference type="GO" id="GO:0005524">
    <property type="term" value="F:ATP binding"/>
    <property type="evidence" value="ECO:0007669"/>
    <property type="project" value="UniProtKB-KW"/>
</dbReference>
<dbReference type="RefSeq" id="WP_210682281.1">
    <property type="nucleotide sequence ID" value="NZ_JAGMWN010000005.1"/>
</dbReference>
<dbReference type="Gene3D" id="3.40.50.10420">
    <property type="entry name" value="NagB/RpiA/CoA transferase-like"/>
    <property type="match status" value="1"/>
</dbReference>
<dbReference type="PANTHER" id="PTHR23407">
    <property type="entry name" value="ATPASE INHIBITOR/5-FORMYLTETRAHYDROFOLATE CYCLO-LIGASE"/>
    <property type="match status" value="1"/>
</dbReference>
<feature type="binding site" evidence="4">
    <location>
        <begin position="14"/>
        <end position="18"/>
    </location>
    <ligand>
        <name>ATP</name>
        <dbReference type="ChEBI" id="CHEBI:30616"/>
    </ligand>
</feature>
<feature type="binding site" evidence="4">
    <location>
        <begin position="140"/>
        <end position="148"/>
    </location>
    <ligand>
        <name>ATP</name>
        <dbReference type="ChEBI" id="CHEBI:30616"/>
    </ligand>
</feature>
<feature type="compositionally biased region" description="Basic and acidic residues" evidence="6">
    <location>
        <begin position="11"/>
        <end position="23"/>
    </location>
</feature>
<dbReference type="PIRSF" id="PIRSF006806">
    <property type="entry name" value="FTHF_cligase"/>
    <property type="match status" value="1"/>
</dbReference>
<evidence type="ECO:0000256" key="6">
    <source>
        <dbReference type="SAM" id="MobiDB-lite"/>
    </source>
</evidence>
<gene>
    <name evidence="7" type="ORF">KAJ83_11805</name>
</gene>
<evidence type="ECO:0000256" key="2">
    <source>
        <dbReference type="ARBA" id="ARBA00022741"/>
    </source>
</evidence>
<dbReference type="GO" id="GO:0035999">
    <property type="term" value="P:tetrahydrofolate interconversion"/>
    <property type="evidence" value="ECO:0007669"/>
    <property type="project" value="TreeGrafter"/>
</dbReference>
<evidence type="ECO:0000256" key="3">
    <source>
        <dbReference type="ARBA" id="ARBA00022840"/>
    </source>
</evidence>
<evidence type="ECO:0000256" key="4">
    <source>
        <dbReference type="PIRSR" id="PIRSR006806-1"/>
    </source>
</evidence>
<protein>
    <recommendedName>
        <fullName evidence="5">5-formyltetrahydrofolate cyclo-ligase</fullName>
        <ecNumber evidence="5">6.3.3.2</ecNumber>
    </recommendedName>
</protein>
<proteinExistence type="inferred from homology"/>
<dbReference type="GO" id="GO:0030272">
    <property type="term" value="F:5-formyltetrahydrofolate cyclo-ligase activity"/>
    <property type="evidence" value="ECO:0007669"/>
    <property type="project" value="UniProtKB-EC"/>
</dbReference>
<dbReference type="PANTHER" id="PTHR23407:SF1">
    <property type="entry name" value="5-FORMYLTETRAHYDROFOLATE CYCLO-LIGASE"/>
    <property type="match status" value="1"/>
</dbReference>
<keyword evidence="5" id="KW-0479">Metal-binding</keyword>
<feature type="binding site" evidence="4">
    <location>
        <position position="65"/>
    </location>
    <ligand>
        <name>substrate</name>
    </ligand>
</feature>
<dbReference type="EMBL" id="JAGMWN010000005">
    <property type="protein sequence ID" value="MBP5857696.1"/>
    <property type="molecule type" value="Genomic_DNA"/>
</dbReference>
<comment type="catalytic activity">
    <reaction evidence="5">
        <text>(6S)-5-formyl-5,6,7,8-tetrahydrofolate + ATP = (6R)-5,10-methenyltetrahydrofolate + ADP + phosphate</text>
        <dbReference type="Rhea" id="RHEA:10488"/>
        <dbReference type="ChEBI" id="CHEBI:30616"/>
        <dbReference type="ChEBI" id="CHEBI:43474"/>
        <dbReference type="ChEBI" id="CHEBI:57455"/>
        <dbReference type="ChEBI" id="CHEBI:57457"/>
        <dbReference type="ChEBI" id="CHEBI:456216"/>
        <dbReference type="EC" id="6.3.3.2"/>
    </reaction>
</comment>
<dbReference type="NCBIfam" id="TIGR02727">
    <property type="entry name" value="MTHFS_bact"/>
    <property type="match status" value="1"/>
</dbReference>
<comment type="similarity">
    <text evidence="1 5">Belongs to the 5-formyltetrahydrofolate cyclo-ligase family.</text>
</comment>
<evidence type="ECO:0000256" key="5">
    <source>
        <dbReference type="RuleBase" id="RU361279"/>
    </source>
</evidence>
<dbReference type="GO" id="GO:0009396">
    <property type="term" value="P:folic acid-containing compound biosynthetic process"/>
    <property type="evidence" value="ECO:0007669"/>
    <property type="project" value="TreeGrafter"/>
</dbReference>
<dbReference type="InterPro" id="IPR024185">
    <property type="entry name" value="FTHF_cligase-like_sf"/>
</dbReference>
<comment type="cofactor">
    <cofactor evidence="5">
        <name>Mg(2+)</name>
        <dbReference type="ChEBI" id="CHEBI:18420"/>
    </cofactor>
</comment>
<dbReference type="InterPro" id="IPR002698">
    <property type="entry name" value="FTHF_cligase"/>
</dbReference>
<sequence length="197" mass="21488">MTESQDGESIAEAKRAARREAQAARKAAHAENGVQAAIEVSLKVMAALDPPKKSTVSAFLPIGSELDTAPLMQALWARGCRVALPCVEGKDRPLTFRLYRQGDALVEEPFGTRAPAPEVEAVEPDILLVPMLAFDRAGYRLGYGGGFYDRTLERLRGRRRVIAAGVAYAAQEVAAVPREATDQPLDWIVTERKAFRP</sequence>
<evidence type="ECO:0000313" key="8">
    <source>
        <dbReference type="Proteomes" id="UP000672602"/>
    </source>
</evidence>
<name>A0A8J7V2Z6_9PROT</name>
<comment type="caution">
    <text evidence="7">The sequence shown here is derived from an EMBL/GenBank/DDBJ whole genome shotgun (WGS) entry which is preliminary data.</text>
</comment>
<dbReference type="InterPro" id="IPR037171">
    <property type="entry name" value="NagB/RpiA_transferase-like"/>
</dbReference>
<feature type="binding site" evidence="4">
    <location>
        <position position="60"/>
    </location>
    <ligand>
        <name>substrate</name>
    </ligand>
</feature>
<organism evidence="7 8">
    <name type="scientific">Marivibrio halodurans</name>
    <dbReference type="NCBI Taxonomy" id="2039722"/>
    <lineage>
        <taxon>Bacteria</taxon>
        <taxon>Pseudomonadati</taxon>
        <taxon>Pseudomonadota</taxon>
        <taxon>Alphaproteobacteria</taxon>
        <taxon>Rhodospirillales</taxon>
        <taxon>Rhodospirillaceae</taxon>
        <taxon>Marivibrio</taxon>
    </lineage>
</organism>
<keyword evidence="2 4" id="KW-0547">Nucleotide-binding</keyword>
<dbReference type="GO" id="GO:0046872">
    <property type="term" value="F:metal ion binding"/>
    <property type="evidence" value="ECO:0007669"/>
    <property type="project" value="UniProtKB-KW"/>
</dbReference>
<dbReference type="Proteomes" id="UP000672602">
    <property type="component" value="Unassembled WGS sequence"/>
</dbReference>